<feature type="transmembrane region" description="Helical" evidence="8">
    <location>
        <begin position="106"/>
        <end position="128"/>
    </location>
</feature>
<dbReference type="InterPro" id="IPR050539">
    <property type="entry name" value="ThrE_Dicarb/AminoAcid_Exp"/>
</dbReference>
<evidence type="ECO:0000313" key="11">
    <source>
        <dbReference type="EMBL" id="KZN97579.1"/>
    </source>
</evidence>
<evidence type="ECO:0000313" key="10">
    <source>
        <dbReference type="EMBL" id="ASS89075.1"/>
    </source>
</evidence>
<feature type="transmembrane region" description="Helical" evidence="8">
    <location>
        <begin position="74"/>
        <end position="94"/>
    </location>
</feature>
<keyword evidence="12" id="KW-1185">Reference proteome</keyword>
<dbReference type="GeneID" id="301127556"/>
<comment type="similarity">
    <text evidence="7">Belongs to the ThrE exporter (TC 2.A.79) family.</text>
</comment>
<evidence type="ECO:0000256" key="1">
    <source>
        <dbReference type="ARBA" id="ARBA00004651"/>
    </source>
</evidence>
<evidence type="ECO:0000256" key="7">
    <source>
        <dbReference type="ARBA" id="ARBA00034125"/>
    </source>
</evidence>
<dbReference type="PANTHER" id="PTHR34390">
    <property type="entry name" value="UPF0442 PROTEIN YJJB-RELATED"/>
    <property type="match status" value="1"/>
</dbReference>
<keyword evidence="6 8" id="KW-0472">Membrane</keyword>
<dbReference type="AlphaFoldDB" id="A0A165YY52"/>
<evidence type="ECO:0000256" key="2">
    <source>
        <dbReference type="ARBA" id="ARBA00022475"/>
    </source>
</evidence>
<reference evidence="11 12" key="1">
    <citation type="submission" date="2016-04" db="EMBL/GenBank/DDBJ databases">
        <title>Draft genome sequence of Aeribacillus pallidus 8m3 from petroleum reservoir.</title>
        <authorList>
            <person name="Poltaraus A.B."/>
            <person name="Nazina T.N."/>
            <person name="Tourova T.P."/>
            <person name="Malakho S.M."/>
            <person name="Korshunova A.V."/>
            <person name="Sokolova D.S."/>
        </authorList>
    </citation>
    <scope>NUCLEOTIDE SEQUENCE [LARGE SCALE GENOMIC DNA]</scope>
    <source>
        <strain evidence="11 12">8m3</strain>
    </source>
</reference>
<dbReference type="PANTHER" id="PTHR34390:SF1">
    <property type="entry name" value="SUCCINATE TRANSPORTER SUBUNIT YJJB-RELATED"/>
    <property type="match status" value="1"/>
</dbReference>
<dbReference type="GO" id="GO:0015744">
    <property type="term" value="P:succinate transport"/>
    <property type="evidence" value="ECO:0007669"/>
    <property type="project" value="TreeGrafter"/>
</dbReference>
<evidence type="ECO:0000256" key="8">
    <source>
        <dbReference type="SAM" id="Phobius"/>
    </source>
</evidence>
<dbReference type="KEGG" id="apak:AP3564_01260"/>
<comment type="subcellular location">
    <subcellularLocation>
        <location evidence="1">Cell membrane</location>
        <topology evidence="1">Multi-pass membrane protein</topology>
    </subcellularLocation>
</comment>
<feature type="transmembrane region" description="Helical" evidence="8">
    <location>
        <begin position="50"/>
        <end position="68"/>
    </location>
</feature>
<dbReference type="InterPro" id="IPR024528">
    <property type="entry name" value="ThrE_2"/>
</dbReference>
<feature type="domain" description="Threonine/Serine exporter ThrE" evidence="9">
    <location>
        <begin position="4"/>
        <end position="131"/>
    </location>
</feature>
<sequence>MLSQLAASFIAAFAFGIIFNVPKKTLFACGIAGAVGWLSYLFLIHFKMDLIIAAFISALLVAFISHLFTKMYKAPIIIFSVPGIIPLVPGGIAYDAMRHVVEQDYFTAIELAAKAFIISGAIAMGLVFSEVLNRMIMKIIR</sequence>
<accession>A0A165YY52</accession>
<proteinExistence type="inferred from homology"/>
<evidence type="ECO:0000313" key="12">
    <source>
        <dbReference type="Proteomes" id="UP000076476"/>
    </source>
</evidence>
<evidence type="ECO:0000259" key="9">
    <source>
        <dbReference type="Pfam" id="PF12821"/>
    </source>
</evidence>
<name>A0A165YY52_9BACI</name>
<keyword evidence="4 8" id="KW-0812">Transmembrane</keyword>
<dbReference type="Pfam" id="PF12821">
    <property type="entry name" value="ThrE_2"/>
    <property type="match status" value="1"/>
</dbReference>
<organism evidence="11 12">
    <name type="scientific">Aeribacillus pallidus</name>
    <dbReference type="NCBI Taxonomy" id="33936"/>
    <lineage>
        <taxon>Bacteria</taxon>
        <taxon>Bacillati</taxon>
        <taxon>Bacillota</taxon>
        <taxon>Bacilli</taxon>
        <taxon>Bacillales</taxon>
        <taxon>Bacillaceae</taxon>
        <taxon>Aeribacillus</taxon>
    </lineage>
</organism>
<gene>
    <name evidence="10" type="ORF">AP3564_01260</name>
    <name evidence="11" type="ORF">AZI98_03085</name>
</gene>
<evidence type="ECO:0000256" key="5">
    <source>
        <dbReference type="ARBA" id="ARBA00022989"/>
    </source>
</evidence>
<evidence type="ECO:0000313" key="13">
    <source>
        <dbReference type="Proteomes" id="UP000214606"/>
    </source>
</evidence>
<evidence type="ECO:0000256" key="6">
    <source>
        <dbReference type="ARBA" id="ARBA00023136"/>
    </source>
</evidence>
<reference evidence="10 13" key="2">
    <citation type="submission" date="2016-10" db="EMBL/GenBank/DDBJ databases">
        <title>The whole genome sequencing and assembly of Aeribacillus pallidus KCTC3564 strain.</title>
        <authorList>
            <person name="Lee Y.-J."/>
            <person name="Park M.-K."/>
            <person name="Yi H."/>
            <person name="Bahn Y.-S."/>
            <person name="Kim J.F."/>
            <person name="Lee D.-W."/>
        </authorList>
    </citation>
    <scope>NUCLEOTIDE SEQUENCE [LARGE SCALE GENOMIC DNA]</scope>
    <source>
        <strain evidence="10 13">KCTC3564</strain>
    </source>
</reference>
<keyword evidence="3" id="KW-0997">Cell inner membrane</keyword>
<evidence type="ECO:0000256" key="4">
    <source>
        <dbReference type="ARBA" id="ARBA00022692"/>
    </source>
</evidence>
<dbReference type="Proteomes" id="UP000076476">
    <property type="component" value="Unassembled WGS sequence"/>
</dbReference>
<keyword evidence="2" id="KW-1003">Cell membrane</keyword>
<dbReference type="RefSeq" id="WP_063386829.1">
    <property type="nucleotide sequence ID" value="NZ_CP017703.1"/>
</dbReference>
<protein>
    <recommendedName>
        <fullName evidence="9">Threonine/Serine exporter ThrE domain-containing protein</fullName>
    </recommendedName>
</protein>
<evidence type="ECO:0000256" key="3">
    <source>
        <dbReference type="ARBA" id="ARBA00022519"/>
    </source>
</evidence>
<dbReference type="EMBL" id="LWBR01000008">
    <property type="protein sequence ID" value="KZN97579.1"/>
    <property type="molecule type" value="Genomic_DNA"/>
</dbReference>
<dbReference type="EMBL" id="CP017703">
    <property type="protein sequence ID" value="ASS89075.1"/>
    <property type="molecule type" value="Genomic_DNA"/>
</dbReference>
<keyword evidence="5 8" id="KW-1133">Transmembrane helix</keyword>
<dbReference type="GO" id="GO:0005886">
    <property type="term" value="C:plasma membrane"/>
    <property type="evidence" value="ECO:0007669"/>
    <property type="project" value="UniProtKB-SubCell"/>
</dbReference>
<dbReference type="OrthoDB" id="9810047at2"/>
<feature type="transmembrane region" description="Helical" evidence="8">
    <location>
        <begin position="24"/>
        <end position="43"/>
    </location>
</feature>
<dbReference type="STRING" id="33936.AZI98_03085"/>
<dbReference type="Proteomes" id="UP000214606">
    <property type="component" value="Chromosome"/>
</dbReference>
<accession>A0A163Z5F2</accession>